<keyword evidence="2" id="KW-1185">Reference proteome</keyword>
<gene>
    <name evidence="1" type="ORF">MANES_18G054064v8</name>
</gene>
<proteinExistence type="predicted"/>
<dbReference type="EMBL" id="CM004404">
    <property type="protein sequence ID" value="KAG8632757.1"/>
    <property type="molecule type" value="Genomic_DNA"/>
</dbReference>
<name>A0ACB7FXN1_MANES</name>
<evidence type="ECO:0000313" key="1">
    <source>
        <dbReference type="EMBL" id="KAG8632757.1"/>
    </source>
</evidence>
<protein>
    <submittedName>
        <fullName evidence="1">Uncharacterized protein</fullName>
    </submittedName>
</protein>
<dbReference type="Proteomes" id="UP000091857">
    <property type="component" value="Chromosome 18"/>
</dbReference>
<sequence>MEKFLCRSEEERKFQFLIVLCAIDCFAVLLSPEQYVWV</sequence>
<organism evidence="1 2">
    <name type="scientific">Manihot esculenta</name>
    <name type="common">Cassava</name>
    <name type="synonym">Jatropha manihot</name>
    <dbReference type="NCBI Taxonomy" id="3983"/>
    <lineage>
        <taxon>Eukaryota</taxon>
        <taxon>Viridiplantae</taxon>
        <taxon>Streptophyta</taxon>
        <taxon>Embryophyta</taxon>
        <taxon>Tracheophyta</taxon>
        <taxon>Spermatophyta</taxon>
        <taxon>Magnoliopsida</taxon>
        <taxon>eudicotyledons</taxon>
        <taxon>Gunneridae</taxon>
        <taxon>Pentapetalae</taxon>
        <taxon>rosids</taxon>
        <taxon>fabids</taxon>
        <taxon>Malpighiales</taxon>
        <taxon>Euphorbiaceae</taxon>
        <taxon>Crotonoideae</taxon>
        <taxon>Manihoteae</taxon>
        <taxon>Manihot</taxon>
    </lineage>
</organism>
<evidence type="ECO:0000313" key="2">
    <source>
        <dbReference type="Proteomes" id="UP000091857"/>
    </source>
</evidence>
<reference evidence="2" key="1">
    <citation type="journal article" date="2016" name="Nat. Biotechnol.">
        <title>Sequencing wild and cultivated cassava and related species reveals extensive interspecific hybridization and genetic diversity.</title>
        <authorList>
            <person name="Bredeson J.V."/>
            <person name="Lyons J.B."/>
            <person name="Prochnik S.E."/>
            <person name="Wu G.A."/>
            <person name="Ha C.M."/>
            <person name="Edsinger-Gonzales E."/>
            <person name="Grimwood J."/>
            <person name="Schmutz J."/>
            <person name="Rabbi I.Y."/>
            <person name="Egesi C."/>
            <person name="Nauluvula P."/>
            <person name="Lebot V."/>
            <person name="Ndunguru J."/>
            <person name="Mkamilo G."/>
            <person name="Bart R.S."/>
            <person name="Setter T.L."/>
            <person name="Gleadow R.M."/>
            <person name="Kulakow P."/>
            <person name="Ferguson M.E."/>
            <person name="Rounsley S."/>
            <person name="Rokhsar D.S."/>
        </authorList>
    </citation>
    <scope>NUCLEOTIDE SEQUENCE [LARGE SCALE GENOMIC DNA]</scope>
    <source>
        <strain evidence="2">cv. AM560-2</strain>
    </source>
</reference>
<accession>A0ACB7FXN1</accession>
<comment type="caution">
    <text evidence="1">The sequence shown here is derived from an EMBL/GenBank/DDBJ whole genome shotgun (WGS) entry which is preliminary data.</text>
</comment>